<keyword evidence="3" id="KW-1185">Reference proteome</keyword>
<sequence>MAGTKPKGTTHRSDDEGSIDTINQEKQKQNRYYPGKKDSNPEVSGCMAVKEWVASLFSKQASRRRRRRQEDKKRRDNVPKPIITSVGNMLTDISIRTGAANGQQSRRKMQAYLSSAAPVDFINAQKAKEWGLKRSRVDPVPLIWHDGTSVKVDGVWEVPLTITDSLGKTMVFTRLCMRLKGHDTTDRPITLSRTTLKEYDVLMSHATGAWAFHGSTADFAALRNRSSIKA</sequence>
<dbReference type="RefSeq" id="XP_035323496.1">
    <property type="nucleotide sequence ID" value="XM_035465659.1"/>
</dbReference>
<gene>
    <name evidence="2" type="ORF">GMORB2_3683</name>
</gene>
<evidence type="ECO:0000313" key="2">
    <source>
        <dbReference type="EMBL" id="KAF4124844.1"/>
    </source>
</evidence>
<feature type="compositionally biased region" description="Basic and acidic residues" evidence="1">
    <location>
        <begin position="68"/>
        <end position="78"/>
    </location>
</feature>
<feature type="region of interest" description="Disordered" evidence="1">
    <location>
        <begin position="59"/>
        <end position="82"/>
    </location>
</feature>
<dbReference type="AlphaFoldDB" id="A0A9P4Z1D5"/>
<reference evidence="2" key="1">
    <citation type="submission" date="2020-03" db="EMBL/GenBank/DDBJ databases">
        <title>Site-based positive gene gene selection in Geosmithia morbida across the United States reveals a broad range of putative effectors and factors for local host and environmental adapation.</title>
        <authorList>
            <person name="Onufrak A."/>
            <person name="Murdoch R.W."/>
            <person name="Gazis R."/>
            <person name="Huff M."/>
            <person name="Staton M."/>
            <person name="Klingeman W."/>
            <person name="Hadziabdic D."/>
        </authorList>
    </citation>
    <scope>NUCLEOTIDE SEQUENCE</scope>
    <source>
        <strain evidence="2">1262</strain>
    </source>
</reference>
<evidence type="ECO:0000313" key="3">
    <source>
        <dbReference type="Proteomes" id="UP000749293"/>
    </source>
</evidence>
<dbReference type="Proteomes" id="UP000749293">
    <property type="component" value="Unassembled WGS sequence"/>
</dbReference>
<evidence type="ECO:0000256" key="1">
    <source>
        <dbReference type="SAM" id="MobiDB-lite"/>
    </source>
</evidence>
<accession>A0A9P4Z1D5</accession>
<organism evidence="2 3">
    <name type="scientific">Geosmithia morbida</name>
    <dbReference type="NCBI Taxonomy" id="1094350"/>
    <lineage>
        <taxon>Eukaryota</taxon>
        <taxon>Fungi</taxon>
        <taxon>Dikarya</taxon>
        <taxon>Ascomycota</taxon>
        <taxon>Pezizomycotina</taxon>
        <taxon>Sordariomycetes</taxon>
        <taxon>Hypocreomycetidae</taxon>
        <taxon>Hypocreales</taxon>
        <taxon>Bionectriaceae</taxon>
        <taxon>Geosmithia</taxon>
    </lineage>
</organism>
<comment type="caution">
    <text evidence="2">The sequence shown here is derived from an EMBL/GenBank/DDBJ whole genome shotgun (WGS) entry which is preliminary data.</text>
</comment>
<protein>
    <submittedName>
        <fullName evidence="2">Uncharacterized protein</fullName>
    </submittedName>
</protein>
<feature type="region of interest" description="Disordered" evidence="1">
    <location>
        <begin position="1"/>
        <end position="43"/>
    </location>
</feature>
<dbReference type="GeneID" id="55969911"/>
<dbReference type="EMBL" id="JAANYQ010000003">
    <property type="protein sequence ID" value="KAF4124844.1"/>
    <property type="molecule type" value="Genomic_DNA"/>
</dbReference>
<proteinExistence type="predicted"/>
<name>A0A9P4Z1D5_9HYPO</name>